<keyword evidence="3 10" id="KW-0963">Cytoplasm</keyword>
<dbReference type="InterPro" id="IPR013815">
    <property type="entry name" value="ATP_grasp_subdomain_1"/>
</dbReference>
<evidence type="ECO:0000256" key="6">
    <source>
        <dbReference type="ARBA" id="ARBA00022840"/>
    </source>
</evidence>
<evidence type="ECO:0000256" key="10">
    <source>
        <dbReference type="HAMAP-Rule" id="MF_00047"/>
    </source>
</evidence>
<dbReference type="PANTHER" id="PTHR23132">
    <property type="entry name" value="D-ALANINE--D-ALANINE LIGASE"/>
    <property type="match status" value="1"/>
</dbReference>
<keyword evidence="12" id="KW-0460">Magnesium</keyword>
<dbReference type="GO" id="GO:0005524">
    <property type="term" value="F:ATP binding"/>
    <property type="evidence" value="ECO:0007669"/>
    <property type="project" value="UniProtKB-UniRule"/>
</dbReference>
<comment type="caution">
    <text evidence="15">The sequence shown here is derived from an EMBL/GenBank/DDBJ whole genome shotgun (WGS) entry which is preliminary data.</text>
</comment>
<keyword evidence="12" id="KW-0479">Metal-binding</keyword>
<evidence type="ECO:0000256" key="4">
    <source>
        <dbReference type="ARBA" id="ARBA00022598"/>
    </source>
</evidence>
<dbReference type="GO" id="GO:0008360">
    <property type="term" value="P:regulation of cell shape"/>
    <property type="evidence" value="ECO:0007669"/>
    <property type="project" value="UniProtKB-KW"/>
</dbReference>
<dbReference type="GO" id="GO:0005737">
    <property type="term" value="C:cytoplasm"/>
    <property type="evidence" value="ECO:0007669"/>
    <property type="project" value="UniProtKB-SubCell"/>
</dbReference>
<reference evidence="15 16" key="1">
    <citation type="journal article" date="2016" name="Nat. Commun.">
        <title>Thousands of microbial genomes shed light on interconnected biogeochemical processes in an aquifer system.</title>
        <authorList>
            <person name="Anantharaman K."/>
            <person name="Brown C.T."/>
            <person name="Hug L.A."/>
            <person name="Sharon I."/>
            <person name="Castelle C.J."/>
            <person name="Probst A.J."/>
            <person name="Thomas B.C."/>
            <person name="Singh A."/>
            <person name="Wilkins M.J."/>
            <person name="Karaoz U."/>
            <person name="Brodie E.L."/>
            <person name="Williams K.H."/>
            <person name="Hubbard S.S."/>
            <person name="Banfield J.F."/>
        </authorList>
    </citation>
    <scope>NUCLEOTIDE SEQUENCE [LARGE SCALE GENOMIC DNA]</scope>
</reference>
<evidence type="ECO:0000256" key="8">
    <source>
        <dbReference type="ARBA" id="ARBA00022984"/>
    </source>
</evidence>
<dbReference type="PIRSF" id="PIRSF039102">
    <property type="entry name" value="Ddl/VanB"/>
    <property type="match status" value="1"/>
</dbReference>
<feature type="binding site" evidence="12">
    <location>
        <position position="272"/>
    </location>
    <ligand>
        <name>Mg(2+)</name>
        <dbReference type="ChEBI" id="CHEBI:18420"/>
        <label>1</label>
    </ligand>
</feature>
<gene>
    <name evidence="10" type="primary">ddl</name>
    <name evidence="15" type="ORF">A3D56_04000</name>
</gene>
<accession>A0A1G2MN82</accession>
<dbReference type="Gene3D" id="3.30.1490.20">
    <property type="entry name" value="ATP-grasp fold, A domain"/>
    <property type="match status" value="1"/>
</dbReference>
<dbReference type="InterPro" id="IPR011127">
    <property type="entry name" value="Dala_Dala_lig_N"/>
</dbReference>
<feature type="binding site" evidence="12">
    <location>
        <position position="287"/>
    </location>
    <ligand>
        <name>Mg(2+)</name>
        <dbReference type="ChEBI" id="CHEBI:18420"/>
        <label>2</label>
    </ligand>
</feature>
<dbReference type="NCBIfam" id="TIGR01205">
    <property type="entry name" value="D_ala_D_alaTIGR"/>
    <property type="match status" value="1"/>
</dbReference>
<dbReference type="InterPro" id="IPR011095">
    <property type="entry name" value="Dala_Dala_lig_C"/>
</dbReference>
<dbReference type="InterPro" id="IPR011761">
    <property type="entry name" value="ATP-grasp"/>
</dbReference>
<evidence type="ECO:0000256" key="12">
    <source>
        <dbReference type="PIRSR" id="PIRSR039102-3"/>
    </source>
</evidence>
<evidence type="ECO:0000256" key="7">
    <source>
        <dbReference type="ARBA" id="ARBA00022960"/>
    </source>
</evidence>
<comment type="catalytic activity">
    <reaction evidence="10">
        <text>2 D-alanine + ATP = D-alanyl-D-alanine + ADP + phosphate + H(+)</text>
        <dbReference type="Rhea" id="RHEA:11224"/>
        <dbReference type="ChEBI" id="CHEBI:15378"/>
        <dbReference type="ChEBI" id="CHEBI:30616"/>
        <dbReference type="ChEBI" id="CHEBI:43474"/>
        <dbReference type="ChEBI" id="CHEBI:57416"/>
        <dbReference type="ChEBI" id="CHEBI:57822"/>
        <dbReference type="ChEBI" id="CHEBI:456216"/>
        <dbReference type="EC" id="6.3.2.4"/>
    </reaction>
</comment>
<protein>
    <recommendedName>
        <fullName evidence="10">D-alanine--D-alanine ligase</fullName>
        <ecNumber evidence="10">6.3.2.4</ecNumber>
    </recommendedName>
    <alternativeName>
        <fullName evidence="10">D-Ala-D-Ala ligase</fullName>
    </alternativeName>
    <alternativeName>
        <fullName evidence="10">D-alanylalanine synthetase</fullName>
    </alternativeName>
</protein>
<dbReference type="InterPro" id="IPR005905">
    <property type="entry name" value="D_ala_D_ala"/>
</dbReference>
<dbReference type="PROSITE" id="PS50975">
    <property type="entry name" value="ATP_GRASP"/>
    <property type="match status" value="1"/>
</dbReference>
<evidence type="ECO:0000256" key="13">
    <source>
        <dbReference type="PROSITE-ProRule" id="PRU00409"/>
    </source>
</evidence>
<dbReference type="GO" id="GO:0046872">
    <property type="term" value="F:metal ion binding"/>
    <property type="evidence" value="ECO:0007669"/>
    <property type="project" value="UniProtKB-KW"/>
</dbReference>
<dbReference type="Gene3D" id="3.40.50.20">
    <property type="match status" value="1"/>
</dbReference>
<feature type="binding site" evidence="12">
    <location>
        <position position="285"/>
    </location>
    <ligand>
        <name>Mg(2+)</name>
        <dbReference type="ChEBI" id="CHEBI:18420"/>
        <label>1</label>
    </ligand>
</feature>
<comment type="similarity">
    <text evidence="2 10">Belongs to the D-alanine--D-alanine ligase family.</text>
</comment>
<dbReference type="Pfam" id="PF01820">
    <property type="entry name" value="Dala_Dala_lig_N"/>
    <property type="match status" value="2"/>
</dbReference>
<feature type="domain" description="ATP-grasp" evidence="14">
    <location>
        <begin position="111"/>
        <end position="318"/>
    </location>
</feature>
<dbReference type="Proteomes" id="UP000177943">
    <property type="component" value="Unassembled WGS sequence"/>
</dbReference>
<keyword evidence="7 10" id="KW-0133">Cell shape</keyword>
<keyword evidence="9 10" id="KW-0961">Cell wall biogenesis/degradation</keyword>
<dbReference type="GO" id="GO:0008716">
    <property type="term" value="F:D-alanine-D-alanine ligase activity"/>
    <property type="evidence" value="ECO:0007669"/>
    <property type="project" value="UniProtKB-UniRule"/>
</dbReference>
<feature type="binding site" evidence="12">
    <location>
        <position position="285"/>
    </location>
    <ligand>
        <name>Mg(2+)</name>
        <dbReference type="ChEBI" id="CHEBI:18420"/>
        <label>2</label>
    </ligand>
</feature>
<dbReference type="InterPro" id="IPR016185">
    <property type="entry name" value="PreATP-grasp_dom_sf"/>
</dbReference>
<dbReference type="NCBIfam" id="NF002378">
    <property type="entry name" value="PRK01372.1"/>
    <property type="match status" value="1"/>
</dbReference>
<dbReference type="HAMAP" id="MF_00047">
    <property type="entry name" value="Dala_Dala_lig"/>
    <property type="match status" value="1"/>
</dbReference>
<dbReference type="GO" id="GO:0009252">
    <property type="term" value="P:peptidoglycan biosynthetic process"/>
    <property type="evidence" value="ECO:0007669"/>
    <property type="project" value="UniProtKB-UniRule"/>
</dbReference>
<feature type="active site" evidence="11">
    <location>
        <position position="296"/>
    </location>
</feature>
<dbReference type="PROSITE" id="PS00844">
    <property type="entry name" value="DALA_DALA_LIGASE_2"/>
    <property type="match status" value="1"/>
</dbReference>
<evidence type="ECO:0000256" key="5">
    <source>
        <dbReference type="ARBA" id="ARBA00022741"/>
    </source>
</evidence>
<dbReference type="Pfam" id="PF07478">
    <property type="entry name" value="Dala_Dala_lig_C"/>
    <property type="match status" value="1"/>
</dbReference>
<dbReference type="EMBL" id="MHRP01000050">
    <property type="protein sequence ID" value="OHA25365.1"/>
    <property type="molecule type" value="Genomic_DNA"/>
</dbReference>
<comment type="cofactor">
    <cofactor evidence="12">
        <name>Mg(2+)</name>
        <dbReference type="ChEBI" id="CHEBI:18420"/>
    </cofactor>
    <cofactor evidence="12">
        <name>Mn(2+)</name>
        <dbReference type="ChEBI" id="CHEBI:29035"/>
    </cofactor>
    <text evidence="12">Binds 2 magnesium or manganese ions per subunit.</text>
</comment>
<dbReference type="SUPFAM" id="SSF56059">
    <property type="entry name" value="Glutathione synthetase ATP-binding domain-like"/>
    <property type="match status" value="1"/>
</dbReference>
<sequence length="324" mass="35655">MESKIRVGVLRGGPSSEYDVSLKSGSTVLKNLPSRYAPIDIFISKDGEWHQGGIVRSPDKIFSNVDVIFNALHGEYGEDGGVQKILDAHQIPYTGSGTVASALAMNKILTKERLKKEGVKIPLHVVAKTGDDVGEKVEEVFRSFSPPYVVKPVSLGSSVGVIIVKTIFDLVEALAEASELTDTILIEEGILGREATCGVINHFRGEHIYPLLPIEILPPEKNGFYDYDAKYVSNDTRYMLPGNFSADEKKTIQDVSALAHDILGLRHYSRSDFIVSPRRGVYFLEVNTLPGLTDHSLVPKSLDAIGCSLPQFFDHLLTLAMERR</sequence>
<evidence type="ECO:0000256" key="11">
    <source>
        <dbReference type="PIRSR" id="PIRSR039102-1"/>
    </source>
</evidence>
<evidence type="ECO:0000259" key="14">
    <source>
        <dbReference type="PROSITE" id="PS50975"/>
    </source>
</evidence>
<feature type="active site" evidence="11">
    <location>
        <position position="157"/>
    </location>
</feature>
<evidence type="ECO:0000256" key="2">
    <source>
        <dbReference type="ARBA" id="ARBA00010871"/>
    </source>
</evidence>
<comment type="pathway">
    <text evidence="10">Cell wall biogenesis; peptidoglycan biosynthesis.</text>
</comment>
<feature type="active site" evidence="11">
    <location>
        <position position="17"/>
    </location>
</feature>
<dbReference type="UniPathway" id="UPA00219"/>
<evidence type="ECO:0000256" key="3">
    <source>
        <dbReference type="ARBA" id="ARBA00022490"/>
    </source>
</evidence>
<keyword evidence="12" id="KW-0464">Manganese</keyword>
<dbReference type="Gene3D" id="3.30.470.20">
    <property type="entry name" value="ATP-grasp fold, B domain"/>
    <property type="match status" value="1"/>
</dbReference>
<comment type="subcellular location">
    <subcellularLocation>
        <location evidence="1 10">Cytoplasm</location>
    </subcellularLocation>
</comment>
<dbReference type="InterPro" id="IPR000291">
    <property type="entry name" value="D-Ala_lig_Van_CS"/>
</dbReference>
<comment type="function">
    <text evidence="10">Cell wall formation.</text>
</comment>
<evidence type="ECO:0000313" key="15">
    <source>
        <dbReference type="EMBL" id="OHA25365.1"/>
    </source>
</evidence>
<organism evidence="15 16">
    <name type="scientific">Candidatus Taylorbacteria bacterium RIFCSPHIGHO2_02_FULL_45_35</name>
    <dbReference type="NCBI Taxonomy" id="1802311"/>
    <lineage>
        <taxon>Bacteria</taxon>
        <taxon>Candidatus Tayloriibacteriota</taxon>
    </lineage>
</organism>
<proteinExistence type="inferred from homology"/>
<name>A0A1G2MN82_9BACT</name>
<dbReference type="EC" id="6.3.2.4" evidence="10"/>
<dbReference type="PANTHER" id="PTHR23132:SF23">
    <property type="entry name" value="D-ALANINE--D-ALANINE LIGASE B"/>
    <property type="match status" value="1"/>
</dbReference>
<keyword evidence="6 13" id="KW-0067">ATP-binding</keyword>
<dbReference type="AlphaFoldDB" id="A0A1G2MN82"/>
<evidence type="ECO:0000256" key="1">
    <source>
        <dbReference type="ARBA" id="ARBA00004496"/>
    </source>
</evidence>
<keyword evidence="4 10" id="KW-0436">Ligase</keyword>
<dbReference type="GO" id="GO:0071555">
    <property type="term" value="P:cell wall organization"/>
    <property type="evidence" value="ECO:0007669"/>
    <property type="project" value="UniProtKB-KW"/>
</dbReference>
<evidence type="ECO:0000256" key="9">
    <source>
        <dbReference type="ARBA" id="ARBA00023316"/>
    </source>
</evidence>
<evidence type="ECO:0000313" key="16">
    <source>
        <dbReference type="Proteomes" id="UP000177943"/>
    </source>
</evidence>
<dbReference type="SUPFAM" id="SSF52440">
    <property type="entry name" value="PreATP-grasp domain"/>
    <property type="match status" value="1"/>
</dbReference>
<keyword evidence="8 10" id="KW-0573">Peptidoglycan synthesis</keyword>
<keyword evidence="5 13" id="KW-0547">Nucleotide-binding</keyword>